<gene>
    <name evidence="1" type="ORF">LAME_0H00826G</name>
</gene>
<protein>
    <submittedName>
        <fullName evidence="1">LAME_0H00826g1_1</fullName>
    </submittedName>
</protein>
<dbReference type="Proteomes" id="UP000191144">
    <property type="component" value="Chromosome H"/>
</dbReference>
<evidence type="ECO:0000313" key="1">
    <source>
        <dbReference type="EMBL" id="SCV02451.1"/>
    </source>
</evidence>
<name>A0A1G4KD53_9SACH</name>
<sequence>MGLNAWNELLEANRVPYSDKNDEVTIVLSAETQPVLQDFLMRVLQVKNEKSSLAAIGYYHKIINLAGDESRSIAVHVYTVEWPLNATTVDLLSIFVNSDAISVRWVFLLDWLRGSHKCWLRGLFSSFDLLKTKLRRDLQDLDFCTIVGMETQVCKELELTSPDWSSLKMEFLNQTMRSLALIKRASLVAIEESTPAEILTEIGKVVLGQKSNQIPDHIAMNKLFVPQGSDSERKIKTMGEEFPVRQIEEESFIAGQFERLIPGESHKNDLKLEITSEASEAPVELPEIDVQKELAEIYKVQKSSLLNSVAAHNSTIDIPNAKETSEP</sequence>
<organism evidence="1 2">
    <name type="scientific">Lachancea meyersii CBS 8951</name>
    <dbReference type="NCBI Taxonomy" id="1266667"/>
    <lineage>
        <taxon>Eukaryota</taxon>
        <taxon>Fungi</taxon>
        <taxon>Dikarya</taxon>
        <taxon>Ascomycota</taxon>
        <taxon>Saccharomycotina</taxon>
        <taxon>Saccharomycetes</taxon>
        <taxon>Saccharomycetales</taxon>
        <taxon>Saccharomycetaceae</taxon>
        <taxon>Lachancea</taxon>
    </lineage>
</organism>
<reference evidence="2" key="1">
    <citation type="submission" date="2016-03" db="EMBL/GenBank/DDBJ databases">
        <authorList>
            <person name="Devillers Hugo."/>
        </authorList>
    </citation>
    <scope>NUCLEOTIDE SEQUENCE [LARGE SCALE GENOMIC DNA]</scope>
</reference>
<dbReference type="AlphaFoldDB" id="A0A1G4KD53"/>
<evidence type="ECO:0000313" key="2">
    <source>
        <dbReference type="Proteomes" id="UP000191144"/>
    </source>
</evidence>
<keyword evidence="2" id="KW-1185">Reference proteome</keyword>
<accession>A0A1G4KD53</accession>
<dbReference type="EMBL" id="LT598480">
    <property type="protein sequence ID" value="SCV02451.1"/>
    <property type="molecule type" value="Genomic_DNA"/>
</dbReference>
<proteinExistence type="predicted"/>
<dbReference type="OrthoDB" id="27603at2759"/>